<dbReference type="PANTHER" id="PTHR32123:SF13">
    <property type="entry name" value="BICAUDAL D-RELATED PROTEIN HOMOLOG"/>
    <property type="match status" value="1"/>
</dbReference>
<feature type="coiled-coil region" evidence="2">
    <location>
        <begin position="211"/>
        <end position="238"/>
    </location>
</feature>
<reference evidence="5" key="1">
    <citation type="submission" date="2017-02" db="UniProtKB">
        <authorList>
            <consortium name="WormBaseParasite"/>
        </authorList>
    </citation>
    <scope>IDENTIFICATION</scope>
</reference>
<reference evidence="3 4" key="2">
    <citation type="submission" date="2018-11" db="EMBL/GenBank/DDBJ databases">
        <authorList>
            <consortium name="Pathogen Informatics"/>
        </authorList>
    </citation>
    <scope>NUCLEOTIDE SEQUENCE [LARGE SCALE GENOMIC DNA]</scope>
</reference>
<proteinExistence type="predicted"/>
<evidence type="ECO:0000313" key="3">
    <source>
        <dbReference type="EMBL" id="VDM32952.1"/>
    </source>
</evidence>
<evidence type="ECO:0000313" key="5">
    <source>
        <dbReference type="WBParaSite" id="TTAC_0000842301-mRNA-1"/>
    </source>
</evidence>
<protein>
    <submittedName>
        <fullName evidence="5">Bicaudal D-related protein 1</fullName>
    </submittedName>
</protein>
<dbReference type="AlphaFoldDB" id="A0A0R3X4S1"/>
<dbReference type="Proteomes" id="UP000274429">
    <property type="component" value="Unassembled WGS sequence"/>
</dbReference>
<keyword evidence="1 2" id="KW-0175">Coiled coil</keyword>
<dbReference type="STRING" id="6205.A0A0R3X4S1"/>
<gene>
    <name evidence="3" type="ORF">TTAC_LOCUS8408</name>
</gene>
<organism evidence="5">
    <name type="scientific">Hydatigena taeniaeformis</name>
    <name type="common">Feline tapeworm</name>
    <name type="synonym">Taenia taeniaeformis</name>
    <dbReference type="NCBI Taxonomy" id="6205"/>
    <lineage>
        <taxon>Eukaryota</taxon>
        <taxon>Metazoa</taxon>
        <taxon>Spiralia</taxon>
        <taxon>Lophotrochozoa</taxon>
        <taxon>Platyhelminthes</taxon>
        <taxon>Cestoda</taxon>
        <taxon>Eucestoda</taxon>
        <taxon>Cyclophyllidea</taxon>
        <taxon>Taeniidae</taxon>
        <taxon>Hydatigera</taxon>
    </lineage>
</organism>
<evidence type="ECO:0000256" key="1">
    <source>
        <dbReference type="ARBA" id="ARBA00023054"/>
    </source>
</evidence>
<sequence length="440" mass="49569">MESQVEFFHHAPASGSLIDQKEAASAVMEENLLLRQENQRLLEQFCQQIHDIQREKETVRLRLIAVESDYEVQMKELQMEIMNLREEVQQQKRRSVQRTQEHEATIQSLCEHNTALQKKLDEANQNTTEASAQMKEMQHHLHIARAAIQNHVQQIENLRAEINHLKEDKATLEQKLQSIIDERDCLLTTLSDAQQANALLQQENANQQIVITCQDNELAQLQEAAALLRDQLQTLNSAASPSRKAIASIETEKYSGQNSNPHQSLMGELSAANANNVEDDWWYKHVQLDPTMTEFYEDDGIEIDDASLLAAMTSSGRVLLSGEGDNANKMDAGEHSGANGSTEEEFLGDFRTEVAEIYQQLRQMCVEVSAQSSTNTSSTTDHRPGDWTPDQLARIEWDCRLASLRNVLTDLRGLLQDLVAIPTKDKITSAAVICGSIKLD</sequence>
<feature type="coiled-coil region" evidence="2">
    <location>
        <begin position="67"/>
        <end position="182"/>
    </location>
</feature>
<dbReference type="InterPro" id="IPR051149">
    <property type="entry name" value="Spindly/BICDR_Dynein_Adapter"/>
</dbReference>
<dbReference type="OrthoDB" id="9451547at2759"/>
<accession>A0A0R3X4S1</accession>
<dbReference type="WBParaSite" id="TTAC_0000842301-mRNA-1">
    <property type="protein sequence ID" value="TTAC_0000842301-mRNA-1"/>
    <property type="gene ID" value="TTAC_0000842301"/>
</dbReference>
<evidence type="ECO:0000256" key="2">
    <source>
        <dbReference type="SAM" id="Coils"/>
    </source>
</evidence>
<name>A0A0R3X4S1_HYDTA</name>
<dbReference type="EMBL" id="UYWX01020500">
    <property type="protein sequence ID" value="VDM32952.1"/>
    <property type="molecule type" value="Genomic_DNA"/>
</dbReference>
<evidence type="ECO:0000313" key="4">
    <source>
        <dbReference type="Proteomes" id="UP000274429"/>
    </source>
</evidence>
<keyword evidence="4" id="KW-1185">Reference proteome</keyword>
<dbReference type="PANTHER" id="PTHR32123">
    <property type="entry name" value="BICD FAMILY-LIKE CARGO ADAPTER"/>
    <property type="match status" value="1"/>
</dbReference>